<dbReference type="InterPro" id="IPR003773">
    <property type="entry name" value="Menaquinone_biosynth"/>
</dbReference>
<feature type="active site" description="Proton acceptor" evidence="4">
    <location>
        <position position="146"/>
    </location>
</feature>
<evidence type="ECO:0000313" key="6">
    <source>
        <dbReference type="Proteomes" id="UP000316921"/>
    </source>
</evidence>
<comment type="pathway">
    <text evidence="1 4">Quinol/quinone metabolism; menaquinone biosynthesis.</text>
</comment>
<organism evidence="5 6">
    <name type="scientific">Engelhardtia mirabilis</name>
    <dbReference type="NCBI Taxonomy" id="2528011"/>
    <lineage>
        <taxon>Bacteria</taxon>
        <taxon>Pseudomonadati</taxon>
        <taxon>Planctomycetota</taxon>
        <taxon>Planctomycetia</taxon>
        <taxon>Planctomycetia incertae sedis</taxon>
        <taxon>Engelhardtia</taxon>
    </lineage>
</organism>
<dbReference type="Pfam" id="PF02621">
    <property type="entry name" value="VitK2_biosynth"/>
    <property type="match status" value="1"/>
</dbReference>
<dbReference type="HAMAP" id="MF_00996">
    <property type="entry name" value="MqnD"/>
    <property type="match status" value="1"/>
</dbReference>
<feature type="binding site" evidence="4">
    <location>
        <begin position="56"/>
        <end position="58"/>
    </location>
    <ligand>
        <name>substrate</name>
    </ligand>
</feature>
<comment type="catalytic activity">
    <reaction evidence="4">
        <text>cyclic dehypoxanthinylfutalosinate = 1,4-dihydroxy-6-naphthoate + dihydroxyacetone</text>
        <dbReference type="Rhea" id="RHEA:33087"/>
        <dbReference type="ChEBI" id="CHEBI:16016"/>
        <dbReference type="ChEBI" id="CHEBI:64254"/>
        <dbReference type="ChEBI" id="CHEBI:64270"/>
        <dbReference type="EC" id="4.1.99.29"/>
    </reaction>
</comment>
<dbReference type="SUPFAM" id="SSF53850">
    <property type="entry name" value="Periplasmic binding protein-like II"/>
    <property type="match status" value="1"/>
</dbReference>
<keyword evidence="3 4" id="KW-0456">Lyase</keyword>
<evidence type="ECO:0000256" key="4">
    <source>
        <dbReference type="HAMAP-Rule" id="MF_00996"/>
    </source>
</evidence>
<protein>
    <recommendedName>
        <fullName evidence="4">1,4-dihydroxy-6-naphtoate synthase</fullName>
        <ecNumber evidence="4">4.1.99.29</ecNumber>
    </recommendedName>
    <alternativeName>
        <fullName evidence="4">Menaquinone biosynthetic enzyme MqnD</fullName>
    </alternativeName>
</protein>
<evidence type="ECO:0000256" key="1">
    <source>
        <dbReference type="ARBA" id="ARBA00004863"/>
    </source>
</evidence>
<dbReference type="RefSeq" id="WP_419191638.1">
    <property type="nucleotide sequence ID" value="NZ_CP036287.1"/>
</dbReference>
<dbReference type="GO" id="GO:0009234">
    <property type="term" value="P:menaquinone biosynthetic process"/>
    <property type="evidence" value="ECO:0007669"/>
    <property type="project" value="UniProtKB-UniRule"/>
</dbReference>
<feature type="binding site" evidence="4">
    <location>
        <begin position="107"/>
        <end position="108"/>
    </location>
    <ligand>
        <name>substrate</name>
    </ligand>
</feature>
<dbReference type="Proteomes" id="UP000316921">
    <property type="component" value="Chromosome"/>
</dbReference>
<keyword evidence="2 4" id="KW-0474">Menaquinone biosynthesis</keyword>
<evidence type="ECO:0000256" key="2">
    <source>
        <dbReference type="ARBA" id="ARBA00022428"/>
    </source>
</evidence>
<dbReference type="UniPathway" id="UPA00079"/>
<dbReference type="AlphaFoldDB" id="A0A518BN43"/>
<comment type="function">
    <text evidence="4">Catalyzes the conversion of cyclic dehypoxanthine futalosine (cyclic DHFL) into 1,4-dihydroxy-6-naphthoate, a step in the biosynthesis of menaquinone (MK, vitamin K2).</text>
</comment>
<dbReference type="KEGG" id="pbap:Pla133_34940"/>
<name>A0A518BN43_9BACT</name>
<sequence>MRRLSIGISTCPNDTFAFHALLTGAVRVDGVQLDFELGDVQELNQRAAAGDLDVAKISYAAALELAAQRVMLPAGSALGFGVGPVVLAGPHPHASPPRVLCPGGQTTATLLWRLFHPETVRLDQVVFSAIMPALRDGSADLGVCIHEGRFTHRDWNLELVEDLGATWERETASPLPLGGISVRRSLPAEVIAAVAEGVRESVEWARANPDACLATMRAHAQEHTDEVLWKHVELYVNDWTVDLGPVGRGAIAELARRARAVGLGQGESIVVD</sequence>
<comment type="similarity">
    <text evidence="4">Belongs to the MqnA/MqnD family. MqnD subfamily.</text>
</comment>
<dbReference type="PANTHER" id="PTHR37167:SF1">
    <property type="entry name" value="1,4-DIHYDROXY-6-NAPHTOATE SYNTHASE"/>
    <property type="match status" value="1"/>
</dbReference>
<dbReference type="GO" id="GO:0016830">
    <property type="term" value="F:carbon-carbon lyase activity"/>
    <property type="evidence" value="ECO:0007669"/>
    <property type="project" value="UniProtKB-UniRule"/>
</dbReference>
<dbReference type="EMBL" id="CP036287">
    <property type="protein sequence ID" value="QDU68398.1"/>
    <property type="molecule type" value="Genomic_DNA"/>
</dbReference>
<dbReference type="Gene3D" id="3.40.190.10">
    <property type="entry name" value="Periplasmic binding protein-like II"/>
    <property type="match status" value="2"/>
</dbReference>
<accession>A0A518BN43</accession>
<keyword evidence="6" id="KW-1185">Reference proteome</keyword>
<dbReference type="InterPro" id="IPR030869">
    <property type="entry name" value="MqnD"/>
</dbReference>
<gene>
    <name evidence="4 5" type="primary">mqnD</name>
    <name evidence="5" type="ORF">Pla133_34940</name>
</gene>
<proteinExistence type="inferred from homology"/>
<evidence type="ECO:0000313" key="5">
    <source>
        <dbReference type="EMBL" id="QDU68398.1"/>
    </source>
</evidence>
<reference evidence="5 6" key="1">
    <citation type="submission" date="2019-02" db="EMBL/GenBank/DDBJ databases">
        <title>Deep-cultivation of Planctomycetes and their phenomic and genomic characterization uncovers novel biology.</title>
        <authorList>
            <person name="Wiegand S."/>
            <person name="Jogler M."/>
            <person name="Boedeker C."/>
            <person name="Pinto D."/>
            <person name="Vollmers J."/>
            <person name="Rivas-Marin E."/>
            <person name="Kohn T."/>
            <person name="Peeters S.H."/>
            <person name="Heuer A."/>
            <person name="Rast P."/>
            <person name="Oberbeckmann S."/>
            <person name="Bunk B."/>
            <person name="Jeske O."/>
            <person name="Meyerdierks A."/>
            <person name="Storesund J.E."/>
            <person name="Kallscheuer N."/>
            <person name="Luecker S."/>
            <person name="Lage O.M."/>
            <person name="Pohl T."/>
            <person name="Merkel B.J."/>
            <person name="Hornburger P."/>
            <person name="Mueller R.-W."/>
            <person name="Bruemmer F."/>
            <person name="Labrenz M."/>
            <person name="Spormann A.M."/>
            <person name="Op den Camp H."/>
            <person name="Overmann J."/>
            <person name="Amann R."/>
            <person name="Jetten M.S.M."/>
            <person name="Mascher T."/>
            <person name="Medema M.H."/>
            <person name="Devos D.P."/>
            <person name="Kaster A.-K."/>
            <person name="Ovreas L."/>
            <person name="Rohde M."/>
            <person name="Galperin M.Y."/>
            <person name="Jogler C."/>
        </authorList>
    </citation>
    <scope>NUCLEOTIDE SEQUENCE [LARGE SCALE GENOMIC DNA]</scope>
    <source>
        <strain evidence="5 6">Pla133</strain>
    </source>
</reference>
<dbReference type="PANTHER" id="PTHR37167">
    <property type="entry name" value="1,4-DIHYDROXY-6-NAPHTOATE SYNTHASE"/>
    <property type="match status" value="1"/>
</dbReference>
<evidence type="ECO:0000256" key="3">
    <source>
        <dbReference type="ARBA" id="ARBA00023239"/>
    </source>
</evidence>
<dbReference type="CDD" id="cd13635">
    <property type="entry name" value="PBP2_Ttha1568_Mqnd"/>
    <property type="match status" value="1"/>
</dbReference>
<dbReference type="EC" id="4.1.99.29" evidence="4"/>